<name>A0A068QYY8_9GAMM</name>
<dbReference type="STRING" id="1354304.XPG1_0221"/>
<gene>
    <name evidence="1" type="ORF">XPG1_0221</name>
</gene>
<dbReference type="Proteomes" id="UP000032735">
    <property type="component" value="Chromosome"/>
</dbReference>
<dbReference type="HOGENOM" id="CLU_2959900_0_0_6"/>
<dbReference type="KEGG" id="xpo:XPG1_0221"/>
<sequence>MSWSISRELSCRVLLVSSVEKESLIAGKVELSASDDAPAGNERQNKMKMVVLLIMEIPK</sequence>
<keyword evidence="2" id="KW-1185">Reference proteome</keyword>
<dbReference type="EMBL" id="FO704551">
    <property type="protein sequence ID" value="CDG19876.1"/>
    <property type="molecule type" value="Genomic_DNA"/>
</dbReference>
<accession>A0A068QYY8</accession>
<evidence type="ECO:0000313" key="1">
    <source>
        <dbReference type="EMBL" id="CDG19876.1"/>
    </source>
</evidence>
<dbReference type="AlphaFoldDB" id="A0A068QYY8"/>
<reference evidence="1 2" key="1">
    <citation type="submission" date="2013-07" db="EMBL/GenBank/DDBJ databases">
        <authorList>
            <person name="Genoscope - CEA"/>
        </authorList>
    </citation>
    <scope>NUCLEOTIDE SEQUENCE [LARGE SCALE GENOMIC DNA]</scope>
    <source>
        <strain evidence="1 2">G6</strain>
    </source>
</reference>
<proteinExistence type="predicted"/>
<evidence type="ECO:0000313" key="2">
    <source>
        <dbReference type="Proteomes" id="UP000032735"/>
    </source>
</evidence>
<organism evidence="1 2">
    <name type="scientific">Xenorhabdus poinarii G6</name>
    <dbReference type="NCBI Taxonomy" id="1354304"/>
    <lineage>
        <taxon>Bacteria</taxon>
        <taxon>Pseudomonadati</taxon>
        <taxon>Pseudomonadota</taxon>
        <taxon>Gammaproteobacteria</taxon>
        <taxon>Enterobacterales</taxon>
        <taxon>Morganellaceae</taxon>
        <taxon>Xenorhabdus</taxon>
    </lineage>
</organism>
<protein>
    <submittedName>
        <fullName evidence="1">Uncharacterized protein</fullName>
    </submittedName>
</protein>